<gene>
    <name evidence="2" type="ORF">OGAPHI_003820</name>
</gene>
<accession>A0A9P8P5G6</accession>
<name>A0A9P8P5G6_9ASCO</name>
<proteinExistence type="predicted"/>
<reference evidence="2" key="1">
    <citation type="journal article" date="2021" name="Open Biol.">
        <title>Shared evolutionary footprints suggest mitochondrial oxidative damage underlies multiple complex I losses in fungi.</title>
        <authorList>
            <person name="Schikora-Tamarit M.A."/>
            <person name="Marcet-Houben M."/>
            <person name="Nosek J."/>
            <person name="Gabaldon T."/>
        </authorList>
    </citation>
    <scope>NUCLEOTIDE SEQUENCE</scope>
    <source>
        <strain evidence="2">CBS6075</strain>
    </source>
</reference>
<sequence>MGSMSKHNEEKDREEPREERAKAADQSPRARLQPVGRVVKFSGVLVPSVCKQHRSVCTLDVSWVLEHLKSKTEHVVARRPVILLWVVVIQIQGSVAVGVWNTGNVPEDEHESKLLVCHVPGWNNKLFTLGACVGVQIVCQEHEPGLGGDLAVFLVLFKAQAIGEEEQRVPRESDLEEHLEVDDSNSWVEWSPHENVVDRVTGHSEIILGDVESVEVQQNGERDTREDGAGHDLTKVVNDVVDLEDVEVVQHRHHDEVDVEGDVSVAKVWQLLTISVRKRLAFCPDAGQSDVEDGLEEDVREEHKHGEEGRVCVGFDVANQEFKELRPRLVLGGPRWRPMVESSRDPHVVHQGRETGHHSQGTKRATELPLDLIFGDASLDKIRRPCGVFLTSPRYGLSSSLRSLKLVSSATSKAV</sequence>
<feature type="compositionally biased region" description="Basic and acidic residues" evidence="1">
    <location>
        <begin position="1"/>
        <end position="23"/>
    </location>
</feature>
<organism evidence="2 3">
    <name type="scientific">Ogataea philodendri</name>
    <dbReference type="NCBI Taxonomy" id="1378263"/>
    <lineage>
        <taxon>Eukaryota</taxon>
        <taxon>Fungi</taxon>
        <taxon>Dikarya</taxon>
        <taxon>Ascomycota</taxon>
        <taxon>Saccharomycotina</taxon>
        <taxon>Pichiomycetes</taxon>
        <taxon>Pichiales</taxon>
        <taxon>Pichiaceae</taxon>
        <taxon>Ogataea</taxon>
    </lineage>
</organism>
<reference evidence="2" key="2">
    <citation type="submission" date="2021-01" db="EMBL/GenBank/DDBJ databases">
        <authorList>
            <person name="Schikora-Tamarit M.A."/>
        </authorList>
    </citation>
    <scope>NUCLEOTIDE SEQUENCE</scope>
    <source>
        <strain evidence="2">CBS6075</strain>
    </source>
</reference>
<evidence type="ECO:0000256" key="1">
    <source>
        <dbReference type="SAM" id="MobiDB-lite"/>
    </source>
</evidence>
<dbReference type="GeneID" id="70235785"/>
<feature type="compositionally biased region" description="Basic and acidic residues" evidence="1">
    <location>
        <begin position="342"/>
        <end position="357"/>
    </location>
</feature>
<dbReference type="RefSeq" id="XP_046060836.1">
    <property type="nucleotide sequence ID" value="XM_046204832.1"/>
</dbReference>
<dbReference type="Proteomes" id="UP000769157">
    <property type="component" value="Unassembled WGS sequence"/>
</dbReference>
<dbReference type="OrthoDB" id="10345047at2759"/>
<evidence type="ECO:0000313" key="3">
    <source>
        <dbReference type="Proteomes" id="UP000769157"/>
    </source>
</evidence>
<evidence type="ECO:0000313" key="2">
    <source>
        <dbReference type="EMBL" id="KAH3665632.1"/>
    </source>
</evidence>
<comment type="caution">
    <text evidence="2">The sequence shown here is derived from an EMBL/GenBank/DDBJ whole genome shotgun (WGS) entry which is preliminary data.</text>
</comment>
<keyword evidence="3" id="KW-1185">Reference proteome</keyword>
<protein>
    <submittedName>
        <fullName evidence="2">Uncharacterized protein</fullName>
    </submittedName>
</protein>
<feature type="region of interest" description="Disordered" evidence="1">
    <location>
        <begin position="1"/>
        <end position="30"/>
    </location>
</feature>
<dbReference type="AlphaFoldDB" id="A0A9P8P5G6"/>
<feature type="region of interest" description="Disordered" evidence="1">
    <location>
        <begin position="341"/>
        <end position="364"/>
    </location>
</feature>
<dbReference type="EMBL" id="JAEUBE010000295">
    <property type="protein sequence ID" value="KAH3665632.1"/>
    <property type="molecule type" value="Genomic_DNA"/>
</dbReference>